<keyword evidence="1" id="KW-0472">Membrane</keyword>
<gene>
    <name evidence="2" type="ORF">AN619_30270</name>
</gene>
<keyword evidence="3" id="KW-1185">Reference proteome</keyword>
<keyword evidence="1" id="KW-1133">Transmembrane helix</keyword>
<evidence type="ECO:0000313" key="3">
    <source>
        <dbReference type="Proteomes" id="UP000070456"/>
    </source>
</evidence>
<dbReference type="Proteomes" id="UP000070456">
    <property type="component" value="Unassembled WGS sequence"/>
</dbReference>
<dbReference type="EMBL" id="LOEE01000087">
    <property type="protein sequence ID" value="KXG73659.1"/>
    <property type="molecule type" value="Genomic_DNA"/>
</dbReference>
<organism evidence="2 3">
    <name type="scientific">Thermotalea metallivorans</name>
    <dbReference type="NCBI Taxonomy" id="520762"/>
    <lineage>
        <taxon>Bacteria</taxon>
        <taxon>Bacillati</taxon>
        <taxon>Bacillota</taxon>
        <taxon>Clostridia</taxon>
        <taxon>Peptostreptococcales</taxon>
        <taxon>Thermotaleaceae</taxon>
        <taxon>Thermotalea</taxon>
    </lineage>
</organism>
<feature type="transmembrane region" description="Helical" evidence="1">
    <location>
        <begin position="35"/>
        <end position="54"/>
    </location>
</feature>
<keyword evidence="1" id="KW-0812">Transmembrane</keyword>
<name>A0A140KZD4_9FIRM</name>
<sequence>MKTSNIIKYLRLFYPIYILLVLSSFRFPFLVFVSAFLGVIIVGLILNIINQLYIRIDQSKTD</sequence>
<protein>
    <submittedName>
        <fullName evidence="2">Uncharacterized protein</fullName>
    </submittedName>
</protein>
<reference evidence="2 3" key="1">
    <citation type="submission" date="2015-12" db="EMBL/GenBank/DDBJ databases">
        <title>Draft genome sequence of the thermoanaerobe Thermotalea metallivorans, an isolate from the runoff channel of the Great Artesian Basin, Australia.</title>
        <authorList>
            <person name="Patel B.K."/>
        </authorList>
    </citation>
    <scope>NUCLEOTIDE SEQUENCE [LARGE SCALE GENOMIC DNA]</scope>
    <source>
        <strain evidence="2 3">B2-1</strain>
    </source>
</reference>
<accession>A0A140KZD4</accession>
<evidence type="ECO:0000256" key="1">
    <source>
        <dbReference type="SAM" id="Phobius"/>
    </source>
</evidence>
<comment type="caution">
    <text evidence="2">The sequence shown here is derived from an EMBL/GenBank/DDBJ whole genome shotgun (WGS) entry which is preliminary data.</text>
</comment>
<dbReference type="AlphaFoldDB" id="A0A140KZD4"/>
<feature type="transmembrane region" description="Helical" evidence="1">
    <location>
        <begin position="12"/>
        <end position="29"/>
    </location>
</feature>
<evidence type="ECO:0000313" key="2">
    <source>
        <dbReference type="EMBL" id="KXG73659.1"/>
    </source>
</evidence>
<proteinExistence type="predicted"/>